<sequence length="476" mass="53511">MAKNGFYNDETYKTVCCWTADTQIKYIPNPKSGKSRVRYAGYENAKTVGEALSCGSFPMDLLFDFQTGKLSVTGGSIRDEPIDPSKAETATDKLLSKWYYRAHPAKLQNLRDMEQVLKDKNLSGMTLRNQAKAVDLSERLGIQLDEFSEGILTELDAARKMADSDAQNLLEQATADGRKIADSDVLAILRKWMFKKNDARLNVMPEGTNFVFSDTLGLLRTRDGRYIATEPTVTFPNVFALFNQWLRDNRPAQHDRDFPFTSISVNSAYAARIHRDQNNHGPSIGVAFGDFEGGRLEYWHEDDKSLDFDQLLTVPHSMMETGKGQCLFDGRRAHAVEPFTGERFSLVFFSIGKYWKAKQDVRDFLTNHGLEFPTDGSMKYYIGQLPAAKGYKALGLKPVCKRTHTQTETAITPKKRGPTELIAPTDEQQVDEQSKTPAKGERLGVATPEAEEPQAKQAKTCTSPVEGRRLIEFFHS</sequence>
<protein>
    <submittedName>
        <fullName evidence="2">Uncharacterized protein</fullName>
    </submittedName>
</protein>
<dbReference type="EMBL" id="HBFQ01025960">
    <property type="protein sequence ID" value="CAD8844019.1"/>
    <property type="molecule type" value="Transcribed_RNA"/>
</dbReference>
<organism evidence="2">
    <name type="scientific">Noctiluca scintillans</name>
    <name type="common">Sea sparkle</name>
    <name type="synonym">Red tide dinoflagellate</name>
    <dbReference type="NCBI Taxonomy" id="2966"/>
    <lineage>
        <taxon>Eukaryota</taxon>
        <taxon>Sar</taxon>
        <taxon>Alveolata</taxon>
        <taxon>Dinophyceae</taxon>
        <taxon>Noctilucales</taxon>
        <taxon>Noctilucaceae</taxon>
        <taxon>Noctiluca</taxon>
    </lineage>
</organism>
<evidence type="ECO:0000313" key="2">
    <source>
        <dbReference type="EMBL" id="CAD8844019.1"/>
    </source>
</evidence>
<accession>A0A7S1A677</accession>
<reference evidence="2" key="1">
    <citation type="submission" date="2021-01" db="EMBL/GenBank/DDBJ databases">
        <authorList>
            <person name="Corre E."/>
            <person name="Pelletier E."/>
            <person name="Niang G."/>
            <person name="Scheremetjew M."/>
            <person name="Finn R."/>
            <person name="Kale V."/>
            <person name="Holt S."/>
            <person name="Cochrane G."/>
            <person name="Meng A."/>
            <person name="Brown T."/>
            <person name="Cohen L."/>
        </authorList>
    </citation>
    <scope>NUCLEOTIDE SEQUENCE</scope>
</reference>
<dbReference type="AlphaFoldDB" id="A0A7S1A677"/>
<dbReference type="Gene3D" id="3.60.130.30">
    <property type="match status" value="1"/>
</dbReference>
<proteinExistence type="predicted"/>
<gene>
    <name evidence="2" type="ORF">NSCI0253_LOCUS18369</name>
</gene>
<feature type="compositionally biased region" description="Basic and acidic residues" evidence="1">
    <location>
        <begin position="432"/>
        <end position="442"/>
    </location>
</feature>
<evidence type="ECO:0000256" key="1">
    <source>
        <dbReference type="SAM" id="MobiDB-lite"/>
    </source>
</evidence>
<feature type="region of interest" description="Disordered" evidence="1">
    <location>
        <begin position="405"/>
        <end position="463"/>
    </location>
</feature>
<name>A0A7S1A677_NOCSC</name>